<sequence length="309" mass="35404">MDSFLEAKNLIGKSQNISIFLSKLSEKSLGAVLSLFYTLKKIGKNVNFYLEEPEKKFQFLNNQIFNNCTISINTSEKEIAEIGYEKNKDSLKFHLFFKEGGVEEKDISLGRSKNSIKKLFQPDLLITLGIQKKENLADFSKEPGFFNRIPVLNIDNQISNENFGRVNLIDYNFSLSEFVAKIIKKLGGQYTLSQIKLFNLFFDKLEYSREKDLHIILLSKEIFKETEARLKDLALLIKILMSAASLPNFLVLVENPSQNSVLGIFYSKKQDLNKKILANFQGKSKGNGSLFWLKESNLNQSKEEILKLL</sequence>
<dbReference type="Gene3D" id="3.10.310.30">
    <property type="match status" value="1"/>
</dbReference>
<gene>
    <name evidence="1" type="ORF">COS47_00055</name>
</gene>
<evidence type="ECO:0000313" key="2">
    <source>
        <dbReference type="Proteomes" id="UP000230324"/>
    </source>
</evidence>
<dbReference type="Gene3D" id="3.90.1640.10">
    <property type="entry name" value="inorganic pyrophosphatase (n-terminal core)"/>
    <property type="match status" value="1"/>
</dbReference>
<dbReference type="EMBL" id="PEUV01000001">
    <property type="protein sequence ID" value="PIV12906.1"/>
    <property type="molecule type" value="Genomic_DNA"/>
</dbReference>
<organism evidence="1 2">
    <name type="scientific">Candidatus Nealsonbacteria bacterium CG03_land_8_20_14_0_80_36_12</name>
    <dbReference type="NCBI Taxonomy" id="1974701"/>
    <lineage>
        <taxon>Bacteria</taxon>
        <taxon>Candidatus Nealsoniibacteriota</taxon>
    </lineage>
</organism>
<evidence type="ECO:0000313" key="1">
    <source>
        <dbReference type="EMBL" id="PIV12906.1"/>
    </source>
</evidence>
<name>A0A2M7BZ15_9BACT</name>
<protein>
    <submittedName>
        <fullName evidence="1">Uncharacterized protein</fullName>
    </submittedName>
</protein>
<dbReference type="SUPFAM" id="SSF64182">
    <property type="entry name" value="DHH phosphoesterases"/>
    <property type="match status" value="1"/>
</dbReference>
<dbReference type="AlphaFoldDB" id="A0A2M7BZ15"/>
<proteinExistence type="predicted"/>
<reference evidence="2" key="1">
    <citation type="submission" date="2017-09" db="EMBL/GenBank/DDBJ databases">
        <title>Depth-based differentiation of microbial function through sediment-hosted aquifers and enrichment of novel symbionts in the deep terrestrial subsurface.</title>
        <authorList>
            <person name="Probst A.J."/>
            <person name="Ladd B."/>
            <person name="Jarett J.K."/>
            <person name="Geller-Mcgrath D.E."/>
            <person name="Sieber C.M.K."/>
            <person name="Emerson J.B."/>
            <person name="Anantharaman K."/>
            <person name="Thomas B.C."/>
            <person name="Malmstrom R."/>
            <person name="Stieglmeier M."/>
            <person name="Klingl A."/>
            <person name="Woyke T."/>
            <person name="Ryan C.M."/>
            <person name="Banfield J.F."/>
        </authorList>
    </citation>
    <scope>NUCLEOTIDE SEQUENCE [LARGE SCALE GENOMIC DNA]</scope>
</reference>
<accession>A0A2M7BZ15</accession>
<comment type="caution">
    <text evidence="1">The sequence shown here is derived from an EMBL/GenBank/DDBJ whole genome shotgun (WGS) entry which is preliminary data.</text>
</comment>
<dbReference type="InterPro" id="IPR038763">
    <property type="entry name" value="DHH_sf"/>
</dbReference>
<dbReference type="Proteomes" id="UP000230324">
    <property type="component" value="Unassembled WGS sequence"/>
</dbReference>